<keyword evidence="2" id="KW-1185">Reference proteome</keyword>
<evidence type="ECO:0000313" key="2">
    <source>
        <dbReference type="Proteomes" id="UP001145114"/>
    </source>
</evidence>
<gene>
    <name evidence="1" type="ORF">EV182_002258</name>
</gene>
<comment type="caution">
    <text evidence="1">The sequence shown here is derived from an EMBL/GenBank/DDBJ whole genome shotgun (WGS) entry which is preliminary data.</text>
</comment>
<organism evidence="1 2">
    <name type="scientific">Spiromyces aspiralis</name>
    <dbReference type="NCBI Taxonomy" id="68401"/>
    <lineage>
        <taxon>Eukaryota</taxon>
        <taxon>Fungi</taxon>
        <taxon>Fungi incertae sedis</taxon>
        <taxon>Zoopagomycota</taxon>
        <taxon>Kickxellomycotina</taxon>
        <taxon>Kickxellomycetes</taxon>
        <taxon>Kickxellales</taxon>
        <taxon>Kickxellaceae</taxon>
        <taxon>Spiromyces</taxon>
    </lineage>
</organism>
<sequence>MAIAIIAHHLETHSGNWAKVKALLISTYHVEEEEPNLNDILDNLLAQGLDINKLDMFLNSFANITASLHNHFHCQCSLLDKDLKNGRIHLINGKVATTNGTILQTNRGQGGIHTLMLKYEDQTAQVNLISCSSTREQAQHAVLRLTTDIYDNNDDSDPEERTYEVAAQKCHHLDAPPEVVPARKVIRTVKPESIPRTAMTPSQPRHNGPTINHDNEPEVPKNKPQYQYMALIQEGVDTNSVITQ</sequence>
<evidence type="ECO:0000313" key="1">
    <source>
        <dbReference type="EMBL" id="KAJ1674937.1"/>
    </source>
</evidence>
<dbReference type="Proteomes" id="UP001145114">
    <property type="component" value="Unassembled WGS sequence"/>
</dbReference>
<protein>
    <submittedName>
        <fullName evidence="1">Uncharacterized protein</fullName>
    </submittedName>
</protein>
<reference evidence="1" key="1">
    <citation type="submission" date="2022-06" db="EMBL/GenBank/DDBJ databases">
        <title>Phylogenomic reconstructions and comparative analyses of Kickxellomycotina fungi.</title>
        <authorList>
            <person name="Reynolds N.K."/>
            <person name="Stajich J.E."/>
            <person name="Barry K."/>
            <person name="Grigoriev I.V."/>
            <person name="Crous P."/>
            <person name="Smith M.E."/>
        </authorList>
    </citation>
    <scope>NUCLEOTIDE SEQUENCE</scope>
    <source>
        <strain evidence="1">RSA 2271</strain>
    </source>
</reference>
<proteinExistence type="predicted"/>
<name>A0ACC1HI90_9FUNG</name>
<accession>A0ACC1HI90</accession>
<dbReference type="EMBL" id="JAMZIH010005587">
    <property type="protein sequence ID" value="KAJ1674937.1"/>
    <property type="molecule type" value="Genomic_DNA"/>
</dbReference>